<dbReference type="AlphaFoldDB" id="M2MTD5"/>
<accession>M2MTD5</accession>
<dbReference type="GeneID" id="19111276"/>
<name>M2MTD5_BAUPA</name>
<sequence length="103" mass="10548">MQFKTVAMFFASLALSVSAMDIAIYADSACSTEVGGLSIGNGTCATSKVAFKALEIYALPTEGELIIYAGANCTGATTGASTEYRGCNNLGDFVGLSISYSGF</sequence>
<reference evidence="2 3" key="1">
    <citation type="journal article" date="2012" name="PLoS Pathog.">
        <title>Diverse lifestyles and strategies of plant pathogenesis encoded in the genomes of eighteen Dothideomycetes fungi.</title>
        <authorList>
            <person name="Ohm R.A."/>
            <person name="Feau N."/>
            <person name="Henrissat B."/>
            <person name="Schoch C.L."/>
            <person name="Horwitz B.A."/>
            <person name="Barry K.W."/>
            <person name="Condon B.J."/>
            <person name="Copeland A.C."/>
            <person name="Dhillon B."/>
            <person name="Glaser F."/>
            <person name="Hesse C.N."/>
            <person name="Kosti I."/>
            <person name="LaButti K."/>
            <person name="Lindquist E.A."/>
            <person name="Lucas S."/>
            <person name="Salamov A.A."/>
            <person name="Bradshaw R.E."/>
            <person name="Ciuffetti L."/>
            <person name="Hamelin R.C."/>
            <person name="Kema G.H.J."/>
            <person name="Lawrence C."/>
            <person name="Scott J.A."/>
            <person name="Spatafora J.W."/>
            <person name="Turgeon B.G."/>
            <person name="de Wit P.J.G.M."/>
            <person name="Zhong S."/>
            <person name="Goodwin S.B."/>
            <person name="Grigoriev I.V."/>
        </authorList>
    </citation>
    <scope>NUCLEOTIDE SEQUENCE [LARGE SCALE GENOMIC DNA]</scope>
    <source>
        <strain evidence="2 3">UAMH 10762</strain>
    </source>
</reference>
<dbReference type="RefSeq" id="XP_007672657.1">
    <property type="nucleotide sequence ID" value="XM_007674467.1"/>
</dbReference>
<dbReference type="KEGG" id="bcom:BAUCODRAFT_30629"/>
<organism evidence="2 3">
    <name type="scientific">Baudoinia panamericana (strain UAMH 10762)</name>
    <name type="common">Angels' share fungus</name>
    <name type="synonym">Baudoinia compniacensis (strain UAMH 10762)</name>
    <dbReference type="NCBI Taxonomy" id="717646"/>
    <lineage>
        <taxon>Eukaryota</taxon>
        <taxon>Fungi</taxon>
        <taxon>Dikarya</taxon>
        <taxon>Ascomycota</taxon>
        <taxon>Pezizomycotina</taxon>
        <taxon>Dothideomycetes</taxon>
        <taxon>Dothideomycetidae</taxon>
        <taxon>Mycosphaerellales</taxon>
        <taxon>Teratosphaeriaceae</taxon>
        <taxon>Baudoinia</taxon>
    </lineage>
</organism>
<evidence type="ECO:0000256" key="1">
    <source>
        <dbReference type="SAM" id="SignalP"/>
    </source>
</evidence>
<keyword evidence="1" id="KW-0732">Signal</keyword>
<keyword evidence="3" id="KW-1185">Reference proteome</keyword>
<feature type="signal peptide" evidence="1">
    <location>
        <begin position="1"/>
        <end position="19"/>
    </location>
</feature>
<dbReference type="EMBL" id="KB445551">
    <property type="protein sequence ID" value="EMD00157.1"/>
    <property type="molecule type" value="Genomic_DNA"/>
</dbReference>
<evidence type="ECO:0000313" key="3">
    <source>
        <dbReference type="Proteomes" id="UP000011761"/>
    </source>
</evidence>
<gene>
    <name evidence="2" type="ORF">BAUCODRAFT_30629</name>
</gene>
<feature type="chain" id="PRO_5004021686" description="Cyanovirin-N domain-containing protein" evidence="1">
    <location>
        <begin position="20"/>
        <end position="103"/>
    </location>
</feature>
<dbReference type="Proteomes" id="UP000011761">
    <property type="component" value="Unassembled WGS sequence"/>
</dbReference>
<proteinExistence type="predicted"/>
<dbReference type="HOGENOM" id="CLU_2263260_0_0_1"/>
<protein>
    <recommendedName>
        <fullName evidence="4">Cyanovirin-N domain-containing protein</fullName>
    </recommendedName>
</protein>
<evidence type="ECO:0000313" key="2">
    <source>
        <dbReference type="EMBL" id="EMD00157.1"/>
    </source>
</evidence>
<evidence type="ECO:0008006" key="4">
    <source>
        <dbReference type="Google" id="ProtNLM"/>
    </source>
</evidence>